<accession>A0A429Y571</accession>
<sequence>MLKFFDVNQNEVHLAFKKNAFSIMPGHVLVICRYKNQWLLTKHAERGLEFPGGKVEKGESMEEAAIREVLEETGGIAEVKDYLGEYKVFDPKNPFVKAILFAEVIQLEKKDTYFETNGPALLDGDLICRLHDDDFSFIMKDEVVAAALHKAMEMNLY</sequence>
<dbReference type="InterPro" id="IPR020084">
    <property type="entry name" value="NUDIX_hydrolase_CS"/>
</dbReference>
<dbReference type="NCBIfam" id="TIGR02705">
    <property type="entry name" value="nudix_YtkD"/>
    <property type="match status" value="1"/>
</dbReference>
<dbReference type="PROSITE" id="PS00893">
    <property type="entry name" value="NUDIX_BOX"/>
    <property type="match status" value="1"/>
</dbReference>
<dbReference type="AlphaFoldDB" id="A0A429Y571"/>
<dbReference type="PRINTS" id="PR00502">
    <property type="entry name" value="NUDIXFAMILY"/>
</dbReference>
<keyword evidence="6" id="KW-1185">Reference proteome</keyword>
<evidence type="ECO:0000256" key="2">
    <source>
        <dbReference type="ARBA" id="ARBA00022801"/>
    </source>
</evidence>
<evidence type="ECO:0000313" key="6">
    <source>
        <dbReference type="Proteomes" id="UP000287156"/>
    </source>
</evidence>
<dbReference type="InterPro" id="IPR000086">
    <property type="entry name" value="NUDIX_hydrolase_dom"/>
</dbReference>
<comment type="caution">
    <text evidence="5">The sequence shown here is derived from an EMBL/GenBank/DDBJ whole genome shotgun (WGS) entry which is preliminary data.</text>
</comment>
<evidence type="ECO:0000313" key="5">
    <source>
        <dbReference type="EMBL" id="RST76582.1"/>
    </source>
</evidence>
<protein>
    <submittedName>
        <fullName evidence="5">Nucleoside triphosphatase YtkD</fullName>
    </submittedName>
</protein>
<dbReference type="SUPFAM" id="SSF55811">
    <property type="entry name" value="Nudix"/>
    <property type="match status" value="1"/>
</dbReference>
<gene>
    <name evidence="5" type="primary">ytkD</name>
    <name evidence="5" type="ORF">D4T97_007115</name>
</gene>
<dbReference type="CDD" id="cd04665">
    <property type="entry name" value="NUDIX_RppH"/>
    <property type="match status" value="1"/>
</dbReference>
<dbReference type="InterPro" id="IPR014078">
    <property type="entry name" value="Nudix_YtkD"/>
</dbReference>
<organism evidence="5 6">
    <name type="scientific">Siminovitchia acidinfaciens</name>
    <dbReference type="NCBI Taxonomy" id="2321395"/>
    <lineage>
        <taxon>Bacteria</taxon>
        <taxon>Bacillati</taxon>
        <taxon>Bacillota</taxon>
        <taxon>Bacilli</taxon>
        <taxon>Bacillales</taxon>
        <taxon>Bacillaceae</taxon>
        <taxon>Siminovitchia</taxon>
    </lineage>
</organism>
<dbReference type="PANTHER" id="PTHR43736">
    <property type="entry name" value="ADP-RIBOSE PYROPHOSPHATASE"/>
    <property type="match status" value="1"/>
</dbReference>
<dbReference type="PROSITE" id="PS51462">
    <property type="entry name" value="NUDIX"/>
    <property type="match status" value="1"/>
</dbReference>
<evidence type="ECO:0000256" key="3">
    <source>
        <dbReference type="RuleBase" id="RU003476"/>
    </source>
</evidence>
<evidence type="ECO:0000256" key="1">
    <source>
        <dbReference type="ARBA" id="ARBA00005582"/>
    </source>
</evidence>
<dbReference type="PANTHER" id="PTHR43736:SF1">
    <property type="entry name" value="DIHYDRONEOPTERIN TRIPHOSPHATE DIPHOSPHATASE"/>
    <property type="match status" value="1"/>
</dbReference>
<dbReference type="Pfam" id="PF00293">
    <property type="entry name" value="NUDIX"/>
    <property type="match status" value="1"/>
</dbReference>
<dbReference type="Proteomes" id="UP000287156">
    <property type="component" value="Unassembled WGS sequence"/>
</dbReference>
<feature type="domain" description="Nudix hydrolase" evidence="4">
    <location>
        <begin position="11"/>
        <end position="157"/>
    </location>
</feature>
<dbReference type="InterPro" id="IPR015797">
    <property type="entry name" value="NUDIX_hydrolase-like_dom_sf"/>
</dbReference>
<dbReference type="OrthoDB" id="9131041at2"/>
<dbReference type="Gene3D" id="3.90.79.10">
    <property type="entry name" value="Nucleoside Triphosphate Pyrophosphohydrolase"/>
    <property type="match status" value="1"/>
</dbReference>
<proteinExistence type="inferred from homology"/>
<reference evidence="5" key="1">
    <citation type="submission" date="2018-12" db="EMBL/GenBank/DDBJ databases">
        <authorList>
            <person name="Sun L."/>
            <person name="Chen Z."/>
        </authorList>
    </citation>
    <scope>NUCLEOTIDE SEQUENCE [LARGE SCALE GENOMIC DNA]</scope>
    <source>
        <strain evidence="5">3-2-2</strain>
    </source>
</reference>
<name>A0A429Y571_9BACI</name>
<dbReference type="InterPro" id="IPR020476">
    <property type="entry name" value="Nudix_hydrolase"/>
</dbReference>
<dbReference type="EMBL" id="QYTV02000002">
    <property type="protein sequence ID" value="RST76582.1"/>
    <property type="molecule type" value="Genomic_DNA"/>
</dbReference>
<keyword evidence="2 3" id="KW-0378">Hydrolase</keyword>
<dbReference type="GO" id="GO:0016787">
    <property type="term" value="F:hydrolase activity"/>
    <property type="evidence" value="ECO:0007669"/>
    <property type="project" value="UniProtKB-KW"/>
</dbReference>
<comment type="similarity">
    <text evidence="1 3">Belongs to the Nudix hydrolase family.</text>
</comment>
<evidence type="ECO:0000259" key="4">
    <source>
        <dbReference type="PROSITE" id="PS51462"/>
    </source>
</evidence>
<dbReference type="RefSeq" id="WP_126049217.1">
    <property type="nucleotide sequence ID" value="NZ_QYTV02000002.1"/>
</dbReference>